<accession>W2MD46</accession>
<protein>
    <submittedName>
        <fullName evidence="1">Uncharacterized protein</fullName>
    </submittedName>
</protein>
<evidence type="ECO:0000313" key="1">
    <source>
        <dbReference type="EMBL" id="ETM33603.1"/>
    </source>
</evidence>
<dbReference type="AlphaFoldDB" id="W2MD46"/>
<reference evidence="1" key="1">
    <citation type="submission" date="2013-11" db="EMBL/GenBank/DDBJ databases">
        <title>The Genome Sequence of Phytophthora parasitica IAC_01/95.</title>
        <authorList>
            <consortium name="The Broad Institute Genomics Platform"/>
            <person name="Russ C."/>
            <person name="Tyler B."/>
            <person name="Panabieres F."/>
            <person name="Shan W."/>
            <person name="Tripathy S."/>
            <person name="Grunwald N."/>
            <person name="Machado M."/>
            <person name="Johnson C.S."/>
            <person name="Arredondo F."/>
            <person name="Hong C."/>
            <person name="Coffey M."/>
            <person name="Young S.K."/>
            <person name="Zeng Q."/>
            <person name="Gargeya S."/>
            <person name="Fitzgerald M."/>
            <person name="Abouelleil A."/>
            <person name="Alvarado L."/>
            <person name="Chapman S.B."/>
            <person name="Gainer-Dewar J."/>
            <person name="Goldberg J."/>
            <person name="Griggs A."/>
            <person name="Gujja S."/>
            <person name="Hansen M."/>
            <person name="Howarth C."/>
            <person name="Imamovic A."/>
            <person name="Ireland A."/>
            <person name="Larimer J."/>
            <person name="McCowan C."/>
            <person name="Murphy C."/>
            <person name="Pearson M."/>
            <person name="Poon T.W."/>
            <person name="Priest M."/>
            <person name="Roberts A."/>
            <person name="Saif S."/>
            <person name="Shea T."/>
            <person name="Sykes S."/>
            <person name="Wortman J."/>
            <person name="Nusbaum C."/>
            <person name="Birren B."/>
        </authorList>
    </citation>
    <scope>NUCLEOTIDE SEQUENCE [LARGE SCALE GENOMIC DNA]</scope>
    <source>
        <strain evidence="1">IAC_01/95</strain>
    </source>
</reference>
<proteinExistence type="predicted"/>
<feature type="non-terminal residue" evidence="1">
    <location>
        <position position="53"/>
    </location>
</feature>
<sequence length="53" mass="5803">MESVASHCVSIASAGRVREGILVALGRHFSGDQDVSSQSARSWLTTCFERYDE</sequence>
<dbReference type="EMBL" id="KI696006">
    <property type="protein sequence ID" value="ETM33603.1"/>
    <property type="molecule type" value="Genomic_DNA"/>
</dbReference>
<dbReference type="Proteomes" id="UP000054532">
    <property type="component" value="Unassembled WGS sequence"/>
</dbReference>
<organism evidence="1">
    <name type="scientific">Phytophthora nicotianae</name>
    <name type="common">Potato buckeye rot agent</name>
    <name type="synonym">Phytophthora parasitica</name>
    <dbReference type="NCBI Taxonomy" id="4792"/>
    <lineage>
        <taxon>Eukaryota</taxon>
        <taxon>Sar</taxon>
        <taxon>Stramenopiles</taxon>
        <taxon>Oomycota</taxon>
        <taxon>Peronosporomycetes</taxon>
        <taxon>Peronosporales</taxon>
        <taxon>Peronosporaceae</taxon>
        <taxon>Phytophthora</taxon>
    </lineage>
</organism>
<name>W2MD46_PHYNI</name>
<gene>
    <name evidence="1" type="ORF">L914_19191</name>
</gene>